<feature type="transmembrane region" description="Helical" evidence="7">
    <location>
        <begin position="183"/>
        <end position="203"/>
    </location>
</feature>
<feature type="region of interest" description="Disordered" evidence="6">
    <location>
        <begin position="308"/>
        <end position="328"/>
    </location>
</feature>
<dbReference type="GO" id="GO:0046513">
    <property type="term" value="P:ceramide biosynthetic process"/>
    <property type="evidence" value="ECO:0007669"/>
    <property type="project" value="InterPro"/>
</dbReference>
<evidence type="ECO:0000256" key="6">
    <source>
        <dbReference type="SAM" id="MobiDB-lite"/>
    </source>
</evidence>
<feature type="transmembrane region" description="Helical" evidence="7">
    <location>
        <begin position="48"/>
        <end position="69"/>
    </location>
</feature>
<feature type="compositionally biased region" description="Acidic residues" evidence="6">
    <location>
        <begin position="316"/>
        <end position="328"/>
    </location>
</feature>
<dbReference type="InterPro" id="IPR006634">
    <property type="entry name" value="TLC-dom"/>
</dbReference>
<feature type="transmembrane region" description="Helical" evidence="7">
    <location>
        <begin position="90"/>
        <end position="108"/>
    </location>
</feature>
<dbReference type="EMBL" id="HBFX01015984">
    <property type="protein sequence ID" value="CAD8955095.1"/>
    <property type="molecule type" value="Transcribed_RNA"/>
</dbReference>
<gene>
    <name evidence="9" type="ORF">HAND00432_LOCUS9633</name>
</gene>
<dbReference type="GO" id="GO:0050291">
    <property type="term" value="F:sphingosine N-acyltransferase activity"/>
    <property type="evidence" value="ECO:0007669"/>
    <property type="project" value="InterPro"/>
</dbReference>
<evidence type="ECO:0000256" key="4">
    <source>
        <dbReference type="ARBA" id="ARBA00023136"/>
    </source>
</evidence>
<evidence type="ECO:0000256" key="7">
    <source>
        <dbReference type="SAM" id="Phobius"/>
    </source>
</evidence>
<accession>A0A6U4NML2</accession>
<sequence length="328" mass="37428">MAPKYKEAPVMNTLELAQYTWGMLMGEKKPHDWNSAQPIGPMVKLQDFLTDMVGFTVALYLLCSLYEFVGYKLGMNLGLSRGKADRFASSFVELIYYSMSLTLGYYVFGKEDWLWPSGWAGNMSDGRVQRIPGAKPYTLPADAKFAYLLETAWVVGGFVRLVARKPKKDYYEMLFHHIVTYSLLMLSYQTGFCRIGAVVYLLHNTFDPFLHLAKCTHYVKVPIVPDISFVLCAIVFAATRLWYYPIAISYAWEGVCPIDHKTCLGGYWGKTPIEFFEIFMLGALLPIHCLWFYMILRVMHKSLASSGVQGDVRSDSEDDDEEDEKKAK</sequence>
<feature type="transmembrane region" description="Helical" evidence="7">
    <location>
        <begin position="275"/>
        <end position="296"/>
    </location>
</feature>
<reference evidence="9" key="1">
    <citation type="submission" date="2021-01" db="EMBL/GenBank/DDBJ databases">
        <authorList>
            <person name="Corre E."/>
            <person name="Pelletier E."/>
            <person name="Niang G."/>
            <person name="Scheremetjew M."/>
            <person name="Finn R."/>
            <person name="Kale V."/>
            <person name="Holt S."/>
            <person name="Cochrane G."/>
            <person name="Meng A."/>
            <person name="Brown T."/>
            <person name="Cohen L."/>
        </authorList>
    </citation>
    <scope>NUCLEOTIDE SEQUENCE</scope>
    <source>
        <strain evidence="9">CCMP644</strain>
    </source>
</reference>
<feature type="domain" description="TLC" evidence="8">
    <location>
        <begin position="82"/>
        <end position="304"/>
    </location>
</feature>
<dbReference type="PANTHER" id="PTHR12560:SF0">
    <property type="entry name" value="LD18904P"/>
    <property type="match status" value="1"/>
</dbReference>
<keyword evidence="4 5" id="KW-0472">Membrane</keyword>
<feature type="transmembrane region" description="Helical" evidence="7">
    <location>
        <begin position="223"/>
        <end position="243"/>
    </location>
</feature>
<dbReference type="AlphaFoldDB" id="A0A6U4NML2"/>
<name>A0A6U4NML2_HEMAN</name>
<feature type="transmembrane region" description="Helical" evidence="7">
    <location>
        <begin position="145"/>
        <end position="163"/>
    </location>
</feature>
<dbReference type="GO" id="GO:0016020">
    <property type="term" value="C:membrane"/>
    <property type="evidence" value="ECO:0007669"/>
    <property type="project" value="UniProtKB-SubCell"/>
</dbReference>
<dbReference type="PROSITE" id="PS50922">
    <property type="entry name" value="TLC"/>
    <property type="match status" value="1"/>
</dbReference>
<comment type="subcellular location">
    <subcellularLocation>
        <location evidence="1">Membrane</location>
        <topology evidence="1">Multi-pass membrane protein</topology>
    </subcellularLocation>
</comment>
<keyword evidence="3 7" id="KW-1133">Transmembrane helix</keyword>
<proteinExistence type="predicted"/>
<keyword evidence="2 5" id="KW-0812">Transmembrane</keyword>
<evidence type="ECO:0000256" key="5">
    <source>
        <dbReference type="PROSITE-ProRule" id="PRU00205"/>
    </source>
</evidence>
<evidence type="ECO:0000313" key="9">
    <source>
        <dbReference type="EMBL" id="CAD8955095.1"/>
    </source>
</evidence>
<evidence type="ECO:0000256" key="1">
    <source>
        <dbReference type="ARBA" id="ARBA00004141"/>
    </source>
</evidence>
<organism evidence="9">
    <name type="scientific">Hemiselmis andersenii</name>
    <name type="common">Cryptophyte alga</name>
    <dbReference type="NCBI Taxonomy" id="464988"/>
    <lineage>
        <taxon>Eukaryota</taxon>
        <taxon>Cryptophyceae</taxon>
        <taxon>Cryptomonadales</taxon>
        <taxon>Hemiselmidaceae</taxon>
        <taxon>Hemiselmis</taxon>
    </lineage>
</organism>
<dbReference type="PANTHER" id="PTHR12560">
    <property type="entry name" value="LONGEVITY ASSURANCE FACTOR 1 LAG1"/>
    <property type="match status" value="1"/>
</dbReference>
<dbReference type="PIRSF" id="PIRSF005225">
    <property type="entry name" value="LAG1_LAC1"/>
    <property type="match status" value="1"/>
</dbReference>
<dbReference type="SMART" id="SM00724">
    <property type="entry name" value="TLC"/>
    <property type="match status" value="1"/>
</dbReference>
<dbReference type="InterPro" id="IPR016439">
    <property type="entry name" value="Lag1/Lac1-like"/>
</dbReference>
<dbReference type="Pfam" id="PF03798">
    <property type="entry name" value="TRAM_LAG1_CLN8"/>
    <property type="match status" value="1"/>
</dbReference>
<protein>
    <recommendedName>
        <fullName evidence="8">TLC domain-containing protein</fullName>
    </recommendedName>
</protein>
<evidence type="ECO:0000256" key="2">
    <source>
        <dbReference type="ARBA" id="ARBA00022692"/>
    </source>
</evidence>
<evidence type="ECO:0000256" key="3">
    <source>
        <dbReference type="ARBA" id="ARBA00022989"/>
    </source>
</evidence>
<evidence type="ECO:0000259" key="8">
    <source>
        <dbReference type="PROSITE" id="PS50922"/>
    </source>
</evidence>